<comment type="caution">
    <text evidence="2">The sequence shown here is derived from an EMBL/GenBank/DDBJ whole genome shotgun (WGS) entry which is preliminary data.</text>
</comment>
<evidence type="ECO:0000313" key="3">
    <source>
        <dbReference type="Proteomes" id="UP001597419"/>
    </source>
</evidence>
<dbReference type="InterPro" id="IPR029039">
    <property type="entry name" value="Flavoprotein-like_sf"/>
</dbReference>
<evidence type="ECO:0000313" key="2">
    <source>
        <dbReference type="EMBL" id="MFD2465211.1"/>
    </source>
</evidence>
<dbReference type="SUPFAM" id="SSF52218">
    <property type="entry name" value="Flavoproteins"/>
    <property type="match status" value="1"/>
</dbReference>
<reference evidence="3" key="1">
    <citation type="journal article" date="2019" name="Int. J. Syst. Evol. Microbiol.">
        <title>The Global Catalogue of Microorganisms (GCM) 10K type strain sequencing project: providing services to taxonomists for standard genome sequencing and annotation.</title>
        <authorList>
            <consortium name="The Broad Institute Genomics Platform"/>
            <consortium name="The Broad Institute Genome Sequencing Center for Infectious Disease"/>
            <person name="Wu L."/>
            <person name="Ma J."/>
        </authorList>
    </citation>
    <scope>NUCLEOTIDE SEQUENCE [LARGE SCALE GENOMIC DNA]</scope>
    <source>
        <strain evidence="3">CGMCC 4.7643</strain>
    </source>
</reference>
<evidence type="ECO:0000259" key="1">
    <source>
        <dbReference type="Pfam" id="PF03358"/>
    </source>
</evidence>
<dbReference type="Proteomes" id="UP001597419">
    <property type="component" value="Unassembled WGS sequence"/>
</dbReference>
<accession>A0ABW5GWK0</accession>
<dbReference type="Gene3D" id="3.40.50.360">
    <property type="match status" value="1"/>
</dbReference>
<dbReference type="RefSeq" id="WP_345407399.1">
    <property type="nucleotide sequence ID" value="NZ_BAABHG010000022.1"/>
</dbReference>
<sequence length="206" mass="21995">MTKSRTPLRALALVCTLKPSPAPSSSQLIARQLLDRLAEHGATGELVRVVDHNVRPGVEADMGEGDAWPMLREKVAAADILVLSTPTWLGHASSVAQRVLERLDAELSETDAEGRPAMFGKVAMVAAVGNEDGAHKIIADLFQALDDIGFTLPAQGASYWNGEAMKPGDYQDLDETPDAVVSTHATAARNAVHLARLLRESPYPAP</sequence>
<name>A0ABW5GWK0_9PSEU</name>
<dbReference type="Pfam" id="PF03358">
    <property type="entry name" value="FMN_red"/>
    <property type="match status" value="1"/>
</dbReference>
<keyword evidence="3" id="KW-1185">Reference proteome</keyword>
<proteinExistence type="predicted"/>
<gene>
    <name evidence="2" type="ORF">ACFSYJ_41795</name>
</gene>
<organism evidence="2 3">
    <name type="scientific">Amycolatopsis samaneae</name>
    <dbReference type="NCBI Taxonomy" id="664691"/>
    <lineage>
        <taxon>Bacteria</taxon>
        <taxon>Bacillati</taxon>
        <taxon>Actinomycetota</taxon>
        <taxon>Actinomycetes</taxon>
        <taxon>Pseudonocardiales</taxon>
        <taxon>Pseudonocardiaceae</taxon>
        <taxon>Amycolatopsis</taxon>
    </lineage>
</organism>
<dbReference type="InterPro" id="IPR005025">
    <property type="entry name" value="FMN_Rdtase-like_dom"/>
</dbReference>
<protein>
    <submittedName>
        <fullName evidence="2">Flavodoxin family protein</fullName>
    </submittedName>
</protein>
<feature type="domain" description="NADPH-dependent FMN reductase-like" evidence="1">
    <location>
        <begin position="12"/>
        <end position="155"/>
    </location>
</feature>
<dbReference type="EMBL" id="JBHUKU010000029">
    <property type="protein sequence ID" value="MFD2465211.1"/>
    <property type="molecule type" value="Genomic_DNA"/>
</dbReference>